<dbReference type="EMBL" id="CP048261">
    <property type="protein sequence ID" value="QST80859.1"/>
    <property type="molecule type" value="Genomic_DNA"/>
</dbReference>
<proteinExistence type="predicted"/>
<reference evidence="2" key="1">
    <citation type="submission" date="2012-12" db="EMBL/GenBank/DDBJ databases">
        <authorList>
            <person name="Pethick F.E."/>
            <person name="MacFadyen A.C."/>
            <person name="Tang Z."/>
            <person name="Sangal V."/>
            <person name="Tze-Tze L."/>
            <person name="Chu J."/>
            <person name="Guo M."/>
            <person name="Kirby R."/>
            <person name="Hoskisson P.A."/>
            <person name="Herron P.R."/>
            <person name="Hunter I.S."/>
        </authorList>
    </citation>
    <scope>NUCLEOTIDE SEQUENCE</scope>
    <source>
        <strain evidence="2">ATCC 10970</strain>
    </source>
</reference>
<dbReference type="InterPro" id="IPR053144">
    <property type="entry name" value="Acetyltransferase_Butenolide"/>
</dbReference>
<dbReference type="InterPro" id="IPR016181">
    <property type="entry name" value="Acyl_CoA_acyltransferase"/>
</dbReference>
<dbReference type="InterPro" id="IPR000182">
    <property type="entry name" value="GNAT_dom"/>
</dbReference>
<reference evidence="2" key="3">
    <citation type="journal article" date="2021" name="bioRxiv">
        <title>Bilateral symmetry of linear streptomycete chromosomes.</title>
        <authorList>
            <person name="Algora-Gallardo L."/>
            <person name="Schniete J.K."/>
            <person name="Mark D.R."/>
            <person name="Hunter I.S."/>
            <person name="Herron P.R."/>
        </authorList>
    </citation>
    <scope>NUCLEOTIDE SEQUENCE</scope>
    <source>
        <strain evidence="2">ATCC 10970</strain>
    </source>
</reference>
<evidence type="ECO:0000313" key="2">
    <source>
        <dbReference type="EMBL" id="QST80859.1"/>
    </source>
</evidence>
<dbReference type="SUPFAM" id="SSF55729">
    <property type="entry name" value="Acyl-CoA N-acyltransferases (Nat)"/>
    <property type="match status" value="1"/>
</dbReference>
<organism evidence="2 3">
    <name type="scientific">Streptomyces rimosus subsp. rimosus (strain ATCC 10970 / DSM 40260 / JCM 4667 / NRRL 2234)</name>
    <dbReference type="NCBI Taxonomy" id="1265868"/>
    <lineage>
        <taxon>Bacteria</taxon>
        <taxon>Bacillati</taxon>
        <taxon>Actinomycetota</taxon>
        <taxon>Actinomycetes</taxon>
        <taxon>Kitasatosporales</taxon>
        <taxon>Streptomycetaceae</taxon>
        <taxon>Streptomyces</taxon>
    </lineage>
</organism>
<dbReference type="GO" id="GO:0016747">
    <property type="term" value="F:acyltransferase activity, transferring groups other than amino-acyl groups"/>
    <property type="evidence" value="ECO:0007669"/>
    <property type="project" value="InterPro"/>
</dbReference>
<protein>
    <submittedName>
        <fullName evidence="2">GNAT family N-acetyltransferase</fullName>
    </submittedName>
</protein>
<dbReference type="PANTHER" id="PTHR43233">
    <property type="entry name" value="FAMILY N-ACETYLTRANSFERASE, PUTATIVE (AFU_ORTHOLOGUE AFUA_6G03350)-RELATED"/>
    <property type="match status" value="1"/>
</dbReference>
<dbReference type="Pfam" id="PF13673">
    <property type="entry name" value="Acetyltransf_10"/>
    <property type="match status" value="1"/>
</dbReference>
<accession>A0A8A1ULW6</accession>
<dbReference type="Proteomes" id="UP000011074">
    <property type="component" value="Chromosome"/>
</dbReference>
<name>A0A8A1ULW6_STRR1</name>
<dbReference type="AlphaFoldDB" id="A0A8A1ULW6"/>
<sequence length="171" mass="18129">MGGVMVIRRACGRDAERLTELVRGSGAYRGAYAPMVEGYRVTADYIARHRVFLAEGEGEGAAPVGSADPAAVLGFYALLADAAELDLMFVADAAQGTGLGRRLVAHMKEEARAAGLRSVRVVSHPPAEGFYRRVGARRVGTVPAAPPRATWERPEMVFPIPAPVRPQAAGC</sequence>
<dbReference type="PROSITE" id="PS51186">
    <property type="entry name" value="GNAT"/>
    <property type="match status" value="1"/>
</dbReference>
<feature type="domain" description="N-acetyltransferase" evidence="1">
    <location>
        <begin position="5"/>
        <end position="157"/>
    </location>
</feature>
<evidence type="ECO:0000259" key="1">
    <source>
        <dbReference type="PROSITE" id="PS51186"/>
    </source>
</evidence>
<evidence type="ECO:0000313" key="3">
    <source>
        <dbReference type="Proteomes" id="UP000011074"/>
    </source>
</evidence>
<reference evidence="2" key="2">
    <citation type="submission" date="2020-01" db="EMBL/GenBank/DDBJ databases">
        <authorList>
            <person name="Algora L."/>
            <person name="Schniete J.K."/>
            <person name="MacFadyen A."/>
            <person name="Hoskisson P.A."/>
            <person name="Hunter I.S."/>
            <person name="Herron P.R."/>
        </authorList>
    </citation>
    <scope>NUCLEOTIDE SEQUENCE</scope>
    <source>
        <strain evidence="2">ATCC 10970</strain>
    </source>
</reference>
<gene>
    <name evidence="2" type="ORF">SRIM_012310</name>
</gene>
<keyword evidence="2" id="KW-0808">Transferase</keyword>
<dbReference type="Gene3D" id="3.40.630.30">
    <property type="match status" value="1"/>
</dbReference>
<dbReference type="PANTHER" id="PTHR43233:SF1">
    <property type="entry name" value="FAMILY N-ACETYLTRANSFERASE, PUTATIVE (AFU_ORTHOLOGUE AFUA_6G03350)-RELATED"/>
    <property type="match status" value="1"/>
</dbReference>
<dbReference type="CDD" id="cd04301">
    <property type="entry name" value="NAT_SF"/>
    <property type="match status" value="1"/>
</dbReference>